<dbReference type="RefSeq" id="WP_003584424.1">
    <property type="nucleotide sequence ID" value="NZ_JH719395.1"/>
</dbReference>
<comment type="similarity">
    <text evidence="1">Belongs to the glycosyltransferase 2 family.</text>
</comment>
<dbReference type="PANTHER" id="PTHR43179:SF12">
    <property type="entry name" value="GALACTOFURANOSYLTRANSFERASE GLFT2"/>
    <property type="match status" value="1"/>
</dbReference>
<evidence type="ECO:0000256" key="1">
    <source>
        <dbReference type="ARBA" id="ARBA00006739"/>
    </source>
</evidence>
<evidence type="ECO:0000313" key="6">
    <source>
        <dbReference type="Proteomes" id="UP000005732"/>
    </source>
</evidence>
<gene>
    <name evidence="5" type="ORF">Rleg4DRAFT_4415</name>
</gene>
<dbReference type="SUPFAM" id="SSF53448">
    <property type="entry name" value="Nucleotide-diphospho-sugar transferases"/>
    <property type="match status" value="1"/>
</dbReference>
<keyword evidence="3 5" id="KW-0808">Transferase</keyword>
<dbReference type="InterPro" id="IPR029044">
    <property type="entry name" value="Nucleotide-diphossugar_trans"/>
</dbReference>
<feature type="domain" description="Glycosyltransferase 2-like" evidence="4">
    <location>
        <begin position="26"/>
        <end position="144"/>
    </location>
</feature>
<reference evidence="5 6" key="1">
    <citation type="submission" date="2012-02" db="EMBL/GenBank/DDBJ databases">
        <title>Improved High-Quality Draft Sequence of Rhizobium leguminosarum bv. trifolii WSM2297.</title>
        <authorList>
            <consortium name="US DOE Joint Genome Institute"/>
            <person name="Lucas S."/>
            <person name="Han J."/>
            <person name="Lapidus A."/>
            <person name="Cheng J.-F."/>
            <person name="Goodwin L."/>
            <person name="Pitluck S."/>
            <person name="Peters L."/>
            <person name="Ovchinnikova G."/>
            <person name="Zhang X."/>
            <person name="Detter J.C."/>
            <person name="Han C."/>
            <person name="Tapia R."/>
            <person name="Land M."/>
            <person name="Hauser L."/>
            <person name="Kyrpides N."/>
            <person name="Ivanova N."/>
            <person name="Pagani I."/>
            <person name="Brau L."/>
            <person name="Yates R."/>
            <person name="O'Hara G."/>
            <person name="Rui T."/>
            <person name="Howieson J."/>
            <person name="Reeve W."/>
            <person name="Woyke T."/>
        </authorList>
    </citation>
    <scope>NUCLEOTIDE SEQUENCE [LARGE SCALE GENOMIC DNA]</scope>
    <source>
        <strain evidence="5 6">WSM2297</strain>
    </source>
</reference>
<sequence>MIDYGLTPGQMAHAGKMVVRDRIAYVVPTKDRPDDLRKLFESLRTQGEAPDQVIIVDASEPPIRAICDEFADLPLTYVRVYPPSLAKQRNAGMATLDDGITIAGYLDDDLELEPDATSKMKEFWSAAGPDVGGAAFTIVNQPLRQSAFGAAADFFLLNAKRQGRLLRSGFASSIAVPSEDIDTDWLYGGATLWRRKVIEQHRYDEWYIGHGFLEDVDYSYRVSRNHKLWVVAAARVWHWPRPVMASKQFTLGVQQVVNRIYFTRKMGTFSAMALSWALLGQCFFNIAQSVQQRESSGFRRFLGNLKGLVLVMSGRLNSVDGIWK</sequence>
<protein>
    <submittedName>
        <fullName evidence="5">Putative glycosyltransferase</fullName>
    </submittedName>
</protein>
<dbReference type="Proteomes" id="UP000005732">
    <property type="component" value="Unassembled WGS sequence"/>
</dbReference>
<dbReference type="InterPro" id="IPR001173">
    <property type="entry name" value="Glyco_trans_2-like"/>
</dbReference>
<dbReference type="Pfam" id="PF00535">
    <property type="entry name" value="Glycos_transf_2"/>
    <property type="match status" value="1"/>
</dbReference>
<evidence type="ECO:0000256" key="2">
    <source>
        <dbReference type="ARBA" id="ARBA00022676"/>
    </source>
</evidence>
<proteinExistence type="inferred from homology"/>
<evidence type="ECO:0000313" key="5">
    <source>
        <dbReference type="EMBL" id="EJC82690.1"/>
    </source>
</evidence>
<dbReference type="PANTHER" id="PTHR43179">
    <property type="entry name" value="RHAMNOSYLTRANSFERASE WBBL"/>
    <property type="match status" value="1"/>
</dbReference>
<name>J0CSG0_RHILT</name>
<dbReference type="HOGENOM" id="CLU_887422_0_0_5"/>
<keyword evidence="2" id="KW-0328">Glycosyltransferase</keyword>
<dbReference type="AlphaFoldDB" id="J0CSG0"/>
<dbReference type="Gene3D" id="3.90.550.10">
    <property type="entry name" value="Spore Coat Polysaccharide Biosynthesis Protein SpsA, Chain A"/>
    <property type="match status" value="1"/>
</dbReference>
<accession>J0CSG0</accession>
<organism evidence="5 6">
    <name type="scientific">Rhizobium leguminosarum bv. trifolii WSM2297</name>
    <dbReference type="NCBI Taxonomy" id="754762"/>
    <lineage>
        <taxon>Bacteria</taxon>
        <taxon>Pseudomonadati</taxon>
        <taxon>Pseudomonadota</taxon>
        <taxon>Alphaproteobacteria</taxon>
        <taxon>Hyphomicrobiales</taxon>
        <taxon>Rhizobiaceae</taxon>
        <taxon>Rhizobium/Agrobacterium group</taxon>
        <taxon>Rhizobium</taxon>
    </lineage>
</organism>
<evidence type="ECO:0000256" key="3">
    <source>
        <dbReference type="ARBA" id="ARBA00022679"/>
    </source>
</evidence>
<evidence type="ECO:0000259" key="4">
    <source>
        <dbReference type="Pfam" id="PF00535"/>
    </source>
</evidence>
<dbReference type="EMBL" id="JH719395">
    <property type="protein sequence ID" value="EJC82690.1"/>
    <property type="molecule type" value="Genomic_DNA"/>
</dbReference>
<dbReference type="CDD" id="cd00761">
    <property type="entry name" value="Glyco_tranf_GTA_type"/>
    <property type="match status" value="1"/>
</dbReference>
<dbReference type="GO" id="GO:0016757">
    <property type="term" value="F:glycosyltransferase activity"/>
    <property type="evidence" value="ECO:0007669"/>
    <property type="project" value="UniProtKB-KW"/>
</dbReference>